<organism evidence="1 2">
    <name type="scientific">Trichonephila clavata</name>
    <name type="common">Joro spider</name>
    <name type="synonym">Nephila clavata</name>
    <dbReference type="NCBI Taxonomy" id="2740835"/>
    <lineage>
        <taxon>Eukaryota</taxon>
        <taxon>Metazoa</taxon>
        <taxon>Ecdysozoa</taxon>
        <taxon>Arthropoda</taxon>
        <taxon>Chelicerata</taxon>
        <taxon>Arachnida</taxon>
        <taxon>Araneae</taxon>
        <taxon>Araneomorphae</taxon>
        <taxon>Entelegynae</taxon>
        <taxon>Araneoidea</taxon>
        <taxon>Nephilidae</taxon>
        <taxon>Trichonephila</taxon>
    </lineage>
</organism>
<reference evidence="1" key="1">
    <citation type="submission" date="2020-07" db="EMBL/GenBank/DDBJ databases">
        <title>Multicomponent nature underlies the extraordinary mechanical properties of spider dragline silk.</title>
        <authorList>
            <person name="Kono N."/>
            <person name="Nakamura H."/>
            <person name="Mori M."/>
            <person name="Yoshida Y."/>
            <person name="Ohtoshi R."/>
            <person name="Malay A.D."/>
            <person name="Moran D.A.P."/>
            <person name="Tomita M."/>
            <person name="Numata K."/>
            <person name="Arakawa K."/>
        </authorList>
    </citation>
    <scope>NUCLEOTIDE SEQUENCE</scope>
</reference>
<accession>A0A8X6G5G5</accession>
<gene>
    <name evidence="1" type="ORF">TNCT_522071</name>
</gene>
<proteinExistence type="predicted"/>
<dbReference type="AlphaFoldDB" id="A0A8X6G5G5"/>
<protein>
    <submittedName>
        <fullName evidence="1">Uncharacterized protein</fullName>
    </submittedName>
</protein>
<dbReference type="Proteomes" id="UP000887116">
    <property type="component" value="Unassembled WGS sequence"/>
</dbReference>
<dbReference type="EMBL" id="BMAO01004637">
    <property type="protein sequence ID" value="GFQ96038.1"/>
    <property type="molecule type" value="Genomic_DNA"/>
</dbReference>
<keyword evidence="2" id="KW-1185">Reference proteome</keyword>
<evidence type="ECO:0000313" key="1">
    <source>
        <dbReference type="EMBL" id="GFQ96038.1"/>
    </source>
</evidence>
<sequence>MKDALIMMHNFSLSDIILNHDRKAMLTPKFASILLTIPNLRTTTSAQQFDGFSLELIPIHVYKRPDQLVYFTADARLFRAQPRF</sequence>
<comment type="caution">
    <text evidence="1">The sequence shown here is derived from an EMBL/GenBank/DDBJ whole genome shotgun (WGS) entry which is preliminary data.</text>
</comment>
<evidence type="ECO:0000313" key="2">
    <source>
        <dbReference type="Proteomes" id="UP000887116"/>
    </source>
</evidence>
<name>A0A8X6G5G5_TRICU</name>